<sequence>MNEMKAKGTLLMALPNKDQLKFHLYKDAKLLMKAIKKRLQKLISHLEIQREVIQQEDMNLKLLRSLPSERKTRALTWRNKANHSSSPQLAKEDLNQIDLDDLEEMDLHWEMAMLTIRARRFMKRTGRNLDINGRRISCDKSKVECFNCHKNGQFARECRALKNQDNRDSQVSDKSKTGLGYKEITPDSFVNSSEILEKQENRSDKGYCAVPLPFTGNYIPPKCDLRLIDEHFESVSVDVISNIAPSDVKTIKTINVNHKVLTRSGKINTDGASVTTVDRPVNTAGSKSTVNHPRLISKAFKRGYSQDTRPYNKFSANKSRIFNKKVNTVWVNDSTARDRAVVSENMKREATAKVKKVNDQEQIQVLIDKKKVIIKEDNIRSDLRFDDAEGTACLINEAIFEGLARMSAKTIAWNEFSSTMASAIICLADNQKFNFSKYIFDNMVKSLKGGVKFYLFLRFLQVFLDKQVKGMVRHKEMYIISSRTIKIFANIRRIGAGFSGVITPLFDIMMVQAPADMGDTPVETHQTPIADQPSTFKPQKKQNPRRKQRKEAEVSHDESEDEDHVPTPSSDPLPSGEDRFTLNELMVFCTNLQEQEQVLDLQEANAAQAKEIVALKKKVTKLNK</sequence>
<organism evidence="2">
    <name type="scientific">Tanacetum cinerariifolium</name>
    <name type="common">Dalmatian daisy</name>
    <name type="synonym">Chrysanthemum cinerariifolium</name>
    <dbReference type="NCBI Taxonomy" id="118510"/>
    <lineage>
        <taxon>Eukaryota</taxon>
        <taxon>Viridiplantae</taxon>
        <taxon>Streptophyta</taxon>
        <taxon>Embryophyta</taxon>
        <taxon>Tracheophyta</taxon>
        <taxon>Spermatophyta</taxon>
        <taxon>Magnoliopsida</taxon>
        <taxon>eudicotyledons</taxon>
        <taxon>Gunneridae</taxon>
        <taxon>Pentapetalae</taxon>
        <taxon>asterids</taxon>
        <taxon>campanulids</taxon>
        <taxon>Asterales</taxon>
        <taxon>Asteraceae</taxon>
        <taxon>Asteroideae</taxon>
        <taxon>Anthemideae</taxon>
        <taxon>Anthemidinae</taxon>
        <taxon>Tanacetum</taxon>
    </lineage>
</organism>
<dbReference type="InterPro" id="IPR036875">
    <property type="entry name" value="Znf_CCHC_sf"/>
</dbReference>
<dbReference type="EMBL" id="BKCJ010045378">
    <property type="protein sequence ID" value="GEW10674.1"/>
    <property type="molecule type" value="Genomic_DNA"/>
</dbReference>
<accession>A0A699GSY9</accession>
<name>A0A699GSY9_TANCI</name>
<evidence type="ECO:0000256" key="1">
    <source>
        <dbReference type="SAM" id="MobiDB-lite"/>
    </source>
</evidence>
<feature type="region of interest" description="Disordered" evidence="1">
    <location>
        <begin position="517"/>
        <end position="577"/>
    </location>
</feature>
<protein>
    <submittedName>
        <fullName evidence="2">Ribonuclease H-like domain-containing protein</fullName>
    </submittedName>
</protein>
<gene>
    <name evidence="2" type="ORF">Tci_182650</name>
</gene>
<proteinExistence type="predicted"/>
<dbReference type="SUPFAM" id="SSF57756">
    <property type="entry name" value="Retrovirus zinc finger-like domains"/>
    <property type="match status" value="1"/>
</dbReference>
<dbReference type="GO" id="GO:0003676">
    <property type="term" value="F:nucleic acid binding"/>
    <property type="evidence" value="ECO:0007669"/>
    <property type="project" value="InterPro"/>
</dbReference>
<feature type="compositionally biased region" description="Polar residues" evidence="1">
    <location>
        <begin position="523"/>
        <end position="536"/>
    </location>
</feature>
<dbReference type="GO" id="GO:0008270">
    <property type="term" value="F:zinc ion binding"/>
    <property type="evidence" value="ECO:0007669"/>
    <property type="project" value="InterPro"/>
</dbReference>
<comment type="caution">
    <text evidence="2">The sequence shown here is derived from an EMBL/GenBank/DDBJ whole genome shotgun (WGS) entry which is preliminary data.</text>
</comment>
<feature type="compositionally biased region" description="Basic residues" evidence="1">
    <location>
        <begin position="538"/>
        <end position="549"/>
    </location>
</feature>
<reference evidence="2" key="1">
    <citation type="journal article" date="2019" name="Sci. Rep.">
        <title>Draft genome of Tanacetum cinerariifolium, the natural source of mosquito coil.</title>
        <authorList>
            <person name="Yamashiro T."/>
            <person name="Shiraishi A."/>
            <person name="Satake H."/>
            <person name="Nakayama K."/>
        </authorList>
    </citation>
    <scope>NUCLEOTIDE SEQUENCE</scope>
</reference>
<dbReference type="AlphaFoldDB" id="A0A699GSY9"/>
<evidence type="ECO:0000313" key="2">
    <source>
        <dbReference type="EMBL" id="GEW10674.1"/>
    </source>
</evidence>